<dbReference type="Gene3D" id="1.10.287.470">
    <property type="entry name" value="Helix hairpin bin"/>
    <property type="match status" value="1"/>
</dbReference>
<feature type="domain" description="Multidrug resistance protein MdtA-like barrel-sandwich hybrid" evidence="4">
    <location>
        <begin position="74"/>
        <end position="217"/>
    </location>
</feature>
<name>A0A7V2SZA7_9BACT</name>
<dbReference type="NCBIfam" id="TIGR01730">
    <property type="entry name" value="RND_mfp"/>
    <property type="match status" value="1"/>
</dbReference>
<protein>
    <submittedName>
        <fullName evidence="5">Efflux RND transporter periplasmic adaptor subunit</fullName>
    </submittedName>
</protein>
<organism evidence="5">
    <name type="scientific">Dissulfuribacter thermophilus</name>
    <dbReference type="NCBI Taxonomy" id="1156395"/>
    <lineage>
        <taxon>Bacteria</taxon>
        <taxon>Pseudomonadati</taxon>
        <taxon>Thermodesulfobacteriota</taxon>
        <taxon>Dissulfuribacteria</taxon>
        <taxon>Dissulfuribacterales</taxon>
        <taxon>Dissulfuribacteraceae</taxon>
        <taxon>Dissulfuribacter</taxon>
    </lineage>
</organism>
<dbReference type="InterPro" id="IPR058625">
    <property type="entry name" value="MdtA-like_BSH"/>
</dbReference>
<keyword evidence="3" id="KW-0812">Transmembrane</keyword>
<dbReference type="PANTHER" id="PTHR30469:SF15">
    <property type="entry name" value="HLYD FAMILY OF SECRETION PROTEINS"/>
    <property type="match status" value="1"/>
</dbReference>
<dbReference type="AlphaFoldDB" id="A0A7V2SZA7"/>
<evidence type="ECO:0000256" key="2">
    <source>
        <dbReference type="SAM" id="Coils"/>
    </source>
</evidence>
<evidence type="ECO:0000256" key="3">
    <source>
        <dbReference type="SAM" id="Phobius"/>
    </source>
</evidence>
<gene>
    <name evidence="5" type="ORF">ENJ63_03945</name>
</gene>
<feature type="coiled-coil region" evidence="2">
    <location>
        <begin position="114"/>
        <end position="183"/>
    </location>
</feature>
<feature type="transmembrane region" description="Helical" evidence="3">
    <location>
        <begin position="7"/>
        <end position="29"/>
    </location>
</feature>
<comment type="caution">
    <text evidence="5">The sequence shown here is derived from an EMBL/GenBank/DDBJ whole genome shotgun (WGS) entry which is preliminary data.</text>
</comment>
<evidence type="ECO:0000256" key="1">
    <source>
        <dbReference type="ARBA" id="ARBA00009477"/>
    </source>
</evidence>
<dbReference type="GO" id="GO:0015562">
    <property type="term" value="F:efflux transmembrane transporter activity"/>
    <property type="evidence" value="ECO:0007669"/>
    <property type="project" value="TreeGrafter"/>
</dbReference>
<accession>A0A7V2SZA7</accession>
<dbReference type="PANTHER" id="PTHR30469">
    <property type="entry name" value="MULTIDRUG RESISTANCE PROTEIN MDTA"/>
    <property type="match status" value="1"/>
</dbReference>
<dbReference type="InterPro" id="IPR006143">
    <property type="entry name" value="RND_pump_MFP"/>
</dbReference>
<dbReference type="Gene3D" id="2.40.30.170">
    <property type="match status" value="1"/>
</dbReference>
<dbReference type="Pfam" id="PF25917">
    <property type="entry name" value="BSH_RND"/>
    <property type="match status" value="1"/>
</dbReference>
<dbReference type="Gene3D" id="2.40.50.100">
    <property type="match status" value="1"/>
</dbReference>
<feature type="non-terminal residue" evidence="5">
    <location>
        <position position="364"/>
    </location>
</feature>
<evidence type="ECO:0000259" key="4">
    <source>
        <dbReference type="Pfam" id="PF25917"/>
    </source>
</evidence>
<keyword evidence="3" id="KW-1133">Transmembrane helix</keyword>
<dbReference type="EMBL" id="DRND01000310">
    <property type="protein sequence ID" value="HFC47014.1"/>
    <property type="molecule type" value="Genomic_DNA"/>
</dbReference>
<reference evidence="5" key="1">
    <citation type="journal article" date="2020" name="mSystems">
        <title>Genome- and Community-Level Interaction Insights into Carbon Utilization and Element Cycling Functions of Hydrothermarchaeota in Hydrothermal Sediment.</title>
        <authorList>
            <person name="Zhou Z."/>
            <person name="Liu Y."/>
            <person name="Xu W."/>
            <person name="Pan J."/>
            <person name="Luo Z.H."/>
            <person name="Li M."/>
        </authorList>
    </citation>
    <scope>NUCLEOTIDE SEQUENCE [LARGE SCALE GENOMIC DNA]</scope>
    <source>
        <strain evidence="5">HyVt-503</strain>
    </source>
</reference>
<evidence type="ECO:0000313" key="5">
    <source>
        <dbReference type="EMBL" id="HFC47014.1"/>
    </source>
</evidence>
<dbReference type="Proteomes" id="UP000885797">
    <property type="component" value="Unassembled WGS sequence"/>
</dbReference>
<proteinExistence type="inferred from homology"/>
<sequence length="364" mass="40790">MEMKKGLLIKVFLPILIIFLGWAGMKYLAHLKSPPKKKTPHFEGPLVEVMHIKIGDYKVRLMLTGEVQARHLLRVVPEVSGRVIWVNPRFEGGGYIEEGEPFFKIDPVPYEAQRAKAQDALKQAMVNLEEVRSKAKVAREEWEKIHRANESPESPLVLFGPQLEAAEAKVRAATSALQKATQDLARTKVVAPFSCIVQEERIEPGTYVRAGEEVAKVIGTDSLEVKIPMTLHDYLLLGGDSGARGKGVHIALWGMAGNESVPPWEGRIERVLPSVTEKERMLQVIAVVEDPFQPLKGKAGRTSLRVNSFVECQLEGSVLKGVFPVPEKALKDEAYVWRVDGDNRLRIVKVEVVQRERQRIFVRG</sequence>
<keyword evidence="2" id="KW-0175">Coiled coil</keyword>
<dbReference type="SUPFAM" id="SSF111369">
    <property type="entry name" value="HlyD-like secretion proteins"/>
    <property type="match status" value="1"/>
</dbReference>
<comment type="similarity">
    <text evidence="1">Belongs to the membrane fusion protein (MFP) (TC 8.A.1) family.</text>
</comment>
<keyword evidence="3" id="KW-0472">Membrane</keyword>
<dbReference type="GO" id="GO:1990281">
    <property type="term" value="C:efflux pump complex"/>
    <property type="evidence" value="ECO:0007669"/>
    <property type="project" value="TreeGrafter"/>
</dbReference>